<feature type="active site" description="Proton acceptor" evidence="1">
    <location>
        <position position="32"/>
    </location>
</feature>
<proteinExistence type="predicted"/>
<name>A0A7C3N8L4_UNCW3</name>
<evidence type="ECO:0000313" key="3">
    <source>
        <dbReference type="EMBL" id="HFK23983.1"/>
    </source>
</evidence>
<evidence type="ECO:0000259" key="2">
    <source>
        <dbReference type="PROSITE" id="PS51707"/>
    </source>
</evidence>
<dbReference type="InterPro" id="IPR023577">
    <property type="entry name" value="CYTH_domain"/>
</dbReference>
<comment type="caution">
    <text evidence="3">The sequence shown here is derived from an EMBL/GenBank/DDBJ whole genome shotgun (WGS) entry which is preliminary data.</text>
</comment>
<dbReference type="InterPro" id="IPR012042">
    <property type="entry name" value="NeuTTM/CthTTM-like"/>
</dbReference>
<gene>
    <name evidence="3" type="ORF">ENS15_04965</name>
</gene>
<sequence length="189" mass="23197">MFKKEVERRFLIKKGSLKNVKFTKKIRIIQGYYNLKNLIEIEPIKENLFKYPFLKKEIVRIRIENKKDIYLTLKRGKGVERYEFEIKLDFNKKIYSFLKNDEKVLKKIRKKFIMDGFKAMLDSFTERYKGVKIVEVEFKNKREAKNFQPPKNFIEITDFIYLTNKSMYFNDEEKILKRIREIYDSKNQK</sequence>
<dbReference type="SUPFAM" id="SSF55154">
    <property type="entry name" value="CYTH-like phosphatases"/>
    <property type="match status" value="1"/>
</dbReference>
<evidence type="ECO:0000256" key="1">
    <source>
        <dbReference type="PIRSR" id="PIRSR016487-1"/>
    </source>
</evidence>
<organism evidence="3">
    <name type="scientific">candidate division WOR-3 bacterium</name>
    <dbReference type="NCBI Taxonomy" id="2052148"/>
    <lineage>
        <taxon>Bacteria</taxon>
        <taxon>Bacteria division WOR-3</taxon>
    </lineage>
</organism>
<feature type="domain" description="CYTH" evidence="2">
    <location>
        <begin position="3"/>
        <end position="181"/>
    </location>
</feature>
<dbReference type="PIRSF" id="PIRSF016487">
    <property type="entry name" value="CYTH_UCP016487"/>
    <property type="match status" value="1"/>
</dbReference>
<dbReference type="Pfam" id="PF01928">
    <property type="entry name" value="CYTH"/>
    <property type="match status" value="1"/>
</dbReference>
<reference evidence="3" key="1">
    <citation type="journal article" date="2020" name="mSystems">
        <title>Genome- and Community-Level Interaction Insights into Carbon Utilization and Element Cycling Functions of Hydrothermarchaeota in Hydrothermal Sediment.</title>
        <authorList>
            <person name="Zhou Z."/>
            <person name="Liu Y."/>
            <person name="Xu W."/>
            <person name="Pan J."/>
            <person name="Luo Z.H."/>
            <person name="Li M."/>
        </authorList>
    </citation>
    <scope>NUCLEOTIDE SEQUENCE [LARGE SCALE GENOMIC DNA]</scope>
    <source>
        <strain evidence="3">SpSt-464</strain>
    </source>
</reference>
<dbReference type="Gene3D" id="2.40.320.10">
    <property type="entry name" value="Hypothetical Protein Pfu-838710-001"/>
    <property type="match status" value="1"/>
</dbReference>
<dbReference type="EMBL" id="DSTT01000005">
    <property type="protein sequence ID" value="HFK23983.1"/>
    <property type="molecule type" value="Genomic_DNA"/>
</dbReference>
<dbReference type="InterPro" id="IPR033469">
    <property type="entry name" value="CYTH-like_dom_sf"/>
</dbReference>
<dbReference type="PROSITE" id="PS51707">
    <property type="entry name" value="CYTH"/>
    <property type="match status" value="1"/>
</dbReference>
<protein>
    <recommendedName>
        <fullName evidence="2">CYTH domain-containing protein</fullName>
    </recommendedName>
</protein>
<accession>A0A7C3N8L4</accession>
<dbReference type="AlphaFoldDB" id="A0A7C3N8L4"/>